<dbReference type="Gene3D" id="3.30.210.10">
    <property type="entry name" value="DNA polymerase, thumb domain"/>
    <property type="match status" value="1"/>
</dbReference>
<dbReference type="SUPFAM" id="SSF47802">
    <property type="entry name" value="DNA polymerase beta, N-terminal domain-like"/>
    <property type="match status" value="1"/>
</dbReference>
<dbReference type="InterPro" id="IPR010996">
    <property type="entry name" value="HHH_MUS81"/>
</dbReference>
<dbReference type="Pfam" id="PF14716">
    <property type="entry name" value="HHH_8"/>
    <property type="match status" value="1"/>
</dbReference>
<dbReference type="PANTHER" id="PTHR11276">
    <property type="entry name" value="DNA POLYMERASE TYPE-X FAMILY MEMBER"/>
    <property type="match status" value="1"/>
</dbReference>
<name>A0A6C0IYW9_9ZZZZ</name>
<keyword evidence="7" id="KW-0239">DNA-directed DNA polymerase</keyword>
<evidence type="ECO:0000256" key="7">
    <source>
        <dbReference type="ARBA" id="ARBA00022932"/>
    </source>
</evidence>
<keyword evidence="8" id="KW-0234">DNA repair</keyword>
<evidence type="ECO:0000256" key="3">
    <source>
        <dbReference type="ARBA" id="ARBA00022679"/>
    </source>
</evidence>
<organism evidence="11">
    <name type="scientific">viral metagenome</name>
    <dbReference type="NCBI Taxonomy" id="1070528"/>
    <lineage>
        <taxon>unclassified sequences</taxon>
        <taxon>metagenomes</taxon>
        <taxon>organismal metagenomes</taxon>
    </lineage>
</organism>
<accession>A0A6C0IYW9</accession>
<dbReference type="InterPro" id="IPR029398">
    <property type="entry name" value="PolB_thumb"/>
</dbReference>
<evidence type="ECO:0000256" key="5">
    <source>
        <dbReference type="ARBA" id="ARBA00022705"/>
    </source>
</evidence>
<dbReference type="GO" id="GO:0006303">
    <property type="term" value="P:double-strand break repair via nonhomologous end joining"/>
    <property type="evidence" value="ECO:0007669"/>
    <property type="project" value="TreeGrafter"/>
</dbReference>
<dbReference type="Pfam" id="PF10391">
    <property type="entry name" value="DNA_pol_lambd_f"/>
    <property type="match status" value="1"/>
</dbReference>
<dbReference type="PANTHER" id="PTHR11276:SF28">
    <property type="entry name" value="DNA POLYMERASE LAMBDA"/>
    <property type="match status" value="1"/>
</dbReference>
<dbReference type="Pfam" id="PF14792">
    <property type="entry name" value="DNA_pol_B_palm"/>
    <property type="match status" value="1"/>
</dbReference>
<keyword evidence="2" id="KW-0237">DNA synthesis</keyword>
<comment type="catalytic activity">
    <reaction evidence="9">
        <text>DNA(n) + a 2'-deoxyribonucleoside 5'-triphosphate = DNA(n+1) + diphosphate</text>
        <dbReference type="Rhea" id="RHEA:22508"/>
        <dbReference type="Rhea" id="RHEA-COMP:17339"/>
        <dbReference type="Rhea" id="RHEA-COMP:17340"/>
        <dbReference type="ChEBI" id="CHEBI:33019"/>
        <dbReference type="ChEBI" id="CHEBI:61560"/>
        <dbReference type="ChEBI" id="CHEBI:173112"/>
        <dbReference type="EC" id="2.7.7.7"/>
    </reaction>
</comment>
<feature type="domain" description="DNA-directed DNA polymerase X" evidence="10">
    <location>
        <begin position="2"/>
        <end position="303"/>
    </location>
</feature>
<dbReference type="SUPFAM" id="SSF81301">
    <property type="entry name" value="Nucleotidyltransferase"/>
    <property type="match status" value="1"/>
</dbReference>
<dbReference type="InterPro" id="IPR037160">
    <property type="entry name" value="DNA_Pol_thumb_sf"/>
</dbReference>
<dbReference type="InterPro" id="IPR022312">
    <property type="entry name" value="DNA_pol_X"/>
</dbReference>
<proteinExistence type="predicted"/>
<dbReference type="FunFam" id="1.10.150.110:FF:000005">
    <property type="entry name" value="DNA polymerase POL4"/>
    <property type="match status" value="1"/>
</dbReference>
<dbReference type="SUPFAM" id="SSF81585">
    <property type="entry name" value="PsbU/PolX domain-like"/>
    <property type="match status" value="1"/>
</dbReference>
<keyword evidence="3" id="KW-0808">Transferase</keyword>
<evidence type="ECO:0000313" key="11">
    <source>
        <dbReference type="EMBL" id="QHT97646.1"/>
    </source>
</evidence>
<evidence type="ECO:0000256" key="1">
    <source>
        <dbReference type="ARBA" id="ARBA00012417"/>
    </source>
</evidence>
<dbReference type="Pfam" id="PF14791">
    <property type="entry name" value="DNA_pol_B_thumb"/>
    <property type="match status" value="1"/>
</dbReference>
<dbReference type="Gene3D" id="3.30.460.10">
    <property type="entry name" value="Beta Polymerase, domain 2"/>
    <property type="match status" value="1"/>
</dbReference>
<dbReference type="PRINTS" id="PR00869">
    <property type="entry name" value="DNAPOLX"/>
</dbReference>
<evidence type="ECO:0000256" key="2">
    <source>
        <dbReference type="ARBA" id="ARBA00022634"/>
    </source>
</evidence>
<reference evidence="11" key="1">
    <citation type="journal article" date="2020" name="Nature">
        <title>Giant virus diversity and host interactions through global metagenomics.</title>
        <authorList>
            <person name="Schulz F."/>
            <person name="Roux S."/>
            <person name="Paez-Espino D."/>
            <person name="Jungbluth S."/>
            <person name="Walsh D.A."/>
            <person name="Denef V.J."/>
            <person name="McMahon K.D."/>
            <person name="Konstantinidis K.T."/>
            <person name="Eloe-Fadrosh E.A."/>
            <person name="Kyrpides N.C."/>
            <person name="Woyke T."/>
        </authorList>
    </citation>
    <scope>NUCLEOTIDE SEQUENCE</scope>
    <source>
        <strain evidence="11">GVMAG-M-3300025572-1</strain>
    </source>
</reference>
<dbReference type="PRINTS" id="PR00870">
    <property type="entry name" value="DNAPOLXBETA"/>
</dbReference>
<dbReference type="InterPro" id="IPR043519">
    <property type="entry name" value="NT_sf"/>
</dbReference>
<dbReference type="InterPro" id="IPR018944">
    <property type="entry name" value="DNA_pol_lambd_fingers_domain"/>
</dbReference>
<evidence type="ECO:0000256" key="6">
    <source>
        <dbReference type="ARBA" id="ARBA00022763"/>
    </source>
</evidence>
<evidence type="ECO:0000256" key="8">
    <source>
        <dbReference type="ARBA" id="ARBA00023204"/>
    </source>
</evidence>
<evidence type="ECO:0000256" key="9">
    <source>
        <dbReference type="ARBA" id="ARBA00049244"/>
    </source>
</evidence>
<dbReference type="InterPro" id="IPR028207">
    <property type="entry name" value="DNA_pol_B_palm_palm"/>
</dbReference>
<dbReference type="Gene3D" id="1.10.150.20">
    <property type="entry name" value="5' to 3' exonuclease, C-terminal subdomain"/>
    <property type="match status" value="1"/>
</dbReference>
<dbReference type="EMBL" id="MN740283">
    <property type="protein sequence ID" value="QHT97646.1"/>
    <property type="molecule type" value="Genomic_DNA"/>
</dbReference>
<dbReference type="GO" id="GO:0005634">
    <property type="term" value="C:nucleus"/>
    <property type="evidence" value="ECO:0007669"/>
    <property type="project" value="TreeGrafter"/>
</dbReference>
<dbReference type="GO" id="GO:0003677">
    <property type="term" value="F:DNA binding"/>
    <property type="evidence" value="ECO:0007669"/>
    <property type="project" value="InterPro"/>
</dbReference>
<evidence type="ECO:0000259" key="10">
    <source>
        <dbReference type="SMART" id="SM00483"/>
    </source>
</evidence>
<dbReference type="InterPro" id="IPR002008">
    <property type="entry name" value="DNA_pol_X_beta-like"/>
</dbReference>
<sequence length="305" mass="34422">MSTNEQIIRVFEQLRDLRLQQGQGHRANAYIKAITGIRKYPKQIQSGAEARAIPGIGESLASKIDEIIRTGTVTELGPSRPQEDVERERVLNLFMTISGVGPATAAKWYEAGYRTLEEIPASAATREQRISLQYQNEFNQRIPRAEIQLFEQILHQYLDPLGIQFEIAGSYRRGRPDSGDIDIVAIDKPGVDVIGTIIQCPVFDRDLYLAHGTKKYRGVGHVGPIHRRIDIELTQPSEYPFAITYLTGPDSFNKKMRAHAAQYGLSLDEKGLHGPRGELYPATSERNLFEILGLQYLTPEERDKY</sequence>
<dbReference type="AlphaFoldDB" id="A0A6C0IYW9"/>
<dbReference type="InterPro" id="IPR027421">
    <property type="entry name" value="DNA_pol_lamdba_lyase_dom_sf"/>
</dbReference>
<dbReference type="GO" id="GO:0003887">
    <property type="term" value="F:DNA-directed DNA polymerase activity"/>
    <property type="evidence" value="ECO:0007669"/>
    <property type="project" value="UniProtKB-KW"/>
</dbReference>
<keyword evidence="5" id="KW-0235">DNA replication</keyword>
<protein>
    <recommendedName>
        <fullName evidence="1">DNA-directed DNA polymerase</fullName>
        <ecNumber evidence="1">2.7.7.7</ecNumber>
    </recommendedName>
</protein>
<dbReference type="InterPro" id="IPR002054">
    <property type="entry name" value="DNA-dir_DNA_pol_X"/>
</dbReference>
<dbReference type="Gene3D" id="1.10.150.110">
    <property type="entry name" value="DNA polymerase beta, N-terminal domain-like"/>
    <property type="match status" value="1"/>
</dbReference>
<dbReference type="SMART" id="SM00483">
    <property type="entry name" value="POLXc"/>
    <property type="match status" value="1"/>
</dbReference>
<keyword evidence="6" id="KW-0227">DNA damage</keyword>
<dbReference type="CDD" id="cd00141">
    <property type="entry name" value="NT_POLXc"/>
    <property type="match status" value="1"/>
</dbReference>
<dbReference type="EC" id="2.7.7.7" evidence="1"/>
<keyword evidence="4" id="KW-0548">Nucleotidyltransferase</keyword>
<evidence type="ECO:0000256" key="4">
    <source>
        <dbReference type="ARBA" id="ARBA00022695"/>
    </source>
</evidence>